<feature type="transmembrane region" description="Helical" evidence="6">
    <location>
        <begin position="35"/>
        <end position="53"/>
    </location>
</feature>
<dbReference type="EMBL" id="BOPV01000001">
    <property type="protein sequence ID" value="GIL39661.1"/>
    <property type="molecule type" value="Genomic_DNA"/>
</dbReference>
<evidence type="ECO:0000256" key="4">
    <source>
        <dbReference type="ARBA" id="ARBA00022989"/>
    </source>
</evidence>
<keyword evidence="2" id="KW-0813">Transport</keyword>
<feature type="transmembrane region" description="Helical" evidence="6">
    <location>
        <begin position="373"/>
        <end position="392"/>
    </location>
</feature>
<evidence type="ECO:0000313" key="8">
    <source>
        <dbReference type="Proteomes" id="UP000681075"/>
    </source>
</evidence>
<feature type="transmembrane region" description="Helical" evidence="6">
    <location>
        <begin position="239"/>
        <end position="263"/>
    </location>
</feature>
<dbReference type="Proteomes" id="UP000681075">
    <property type="component" value="Unassembled WGS sequence"/>
</dbReference>
<comment type="subcellular location">
    <subcellularLocation>
        <location evidence="1">Membrane</location>
        <topology evidence="1">Multi-pass membrane protein</topology>
    </subcellularLocation>
</comment>
<evidence type="ECO:0000256" key="2">
    <source>
        <dbReference type="ARBA" id="ARBA00022448"/>
    </source>
</evidence>
<evidence type="ECO:0000256" key="3">
    <source>
        <dbReference type="ARBA" id="ARBA00022692"/>
    </source>
</evidence>
<comment type="caution">
    <text evidence="7">The sequence shown here is derived from an EMBL/GenBank/DDBJ whole genome shotgun (WGS) entry which is preliminary data.</text>
</comment>
<feature type="transmembrane region" description="Helical" evidence="6">
    <location>
        <begin position="398"/>
        <end position="417"/>
    </location>
</feature>
<keyword evidence="5 6" id="KW-0472">Membrane</keyword>
<feature type="transmembrane region" description="Helical" evidence="6">
    <location>
        <begin position="108"/>
        <end position="133"/>
    </location>
</feature>
<keyword evidence="8" id="KW-1185">Reference proteome</keyword>
<evidence type="ECO:0000313" key="7">
    <source>
        <dbReference type="EMBL" id="GIL39661.1"/>
    </source>
</evidence>
<evidence type="ECO:0000256" key="5">
    <source>
        <dbReference type="ARBA" id="ARBA00023136"/>
    </source>
</evidence>
<dbReference type="Pfam" id="PF13520">
    <property type="entry name" value="AA_permease_2"/>
    <property type="match status" value="1"/>
</dbReference>
<organism evidence="7 8">
    <name type="scientific">Roseiterribacter gracilis</name>
    <dbReference type="NCBI Taxonomy" id="2812848"/>
    <lineage>
        <taxon>Bacteria</taxon>
        <taxon>Pseudomonadati</taxon>
        <taxon>Pseudomonadota</taxon>
        <taxon>Alphaproteobacteria</taxon>
        <taxon>Rhodospirillales</taxon>
        <taxon>Roseiterribacteraceae</taxon>
        <taxon>Roseiterribacter</taxon>
    </lineage>
</organism>
<dbReference type="GO" id="GO:0016020">
    <property type="term" value="C:membrane"/>
    <property type="evidence" value="ECO:0007669"/>
    <property type="project" value="UniProtKB-SubCell"/>
</dbReference>
<protein>
    <submittedName>
        <fullName evidence="7">Amino acid permease</fullName>
    </submittedName>
</protein>
<proteinExistence type="predicted"/>
<feature type="transmembrane region" description="Helical" evidence="6">
    <location>
        <begin position="167"/>
        <end position="187"/>
    </location>
</feature>
<dbReference type="PANTHER" id="PTHR43243:SF4">
    <property type="entry name" value="CATIONIC AMINO ACID TRANSPORTER 4"/>
    <property type="match status" value="1"/>
</dbReference>
<dbReference type="InterPro" id="IPR002293">
    <property type="entry name" value="AA/rel_permease1"/>
</dbReference>
<dbReference type="RefSeq" id="WP_420242764.1">
    <property type="nucleotide sequence ID" value="NZ_BOPV01000001.1"/>
</dbReference>
<feature type="transmembrane region" description="Helical" evidence="6">
    <location>
        <begin position="199"/>
        <end position="219"/>
    </location>
</feature>
<dbReference type="GO" id="GO:0015171">
    <property type="term" value="F:amino acid transmembrane transporter activity"/>
    <property type="evidence" value="ECO:0007669"/>
    <property type="project" value="TreeGrafter"/>
</dbReference>
<feature type="transmembrane region" description="Helical" evidence="6">
    <location>
        <begin position="275"/>
        <end position="301"/>
    </location>
</feature>
<sequence>MAGQDRKTGGFARKSVEQLRVDEATHGLKRALGPFGLVFLGIGCTVGAGIYVLPGNVAANFAGPAILLSFTVAGFACAMTALCYAELASTLPAGGSAYTYCYASMGRGFAFAIGWLLVFEFGVAASTLAVGFAGYLTSLLRDFGIAVPVQFARSLVQSSRHGTELTVTGNVNLVAAAAALCVTFLLTRGVSELSRVNTALVVIKLCVLALFLAVGFGAIQPGNWTPLIPPNEGGFHYGWPGIFRGASILFFAYLGFEVVAYAASESRNPQRDLPIGILGSLIVCTIIYMLVAAVLTGVVPYRELGVPDPLALVVDRLGQPQLAVLVKLGALVGLSSVLLINGYGQSRLAFTMARDRLMPAYFMRLNPRFRTPATGIAVLGCITAFASATLPLSILNDLVSVGTAFAFSIVALSLMWLRSTQPDLQRPFRVPFGGVRIGRVWVGIVPLASIACSWLMILPAAIDIVHQASEGHVLPVVILLVYMGAGVVLYARCARSVAQDARATVRSMPAAPSLPD</sequence>
<reference evidence="7" key="1">
    <citation type="submission" date="2021-02" db="EMBL/GenBank/DDBJ databases">
        <title>Genome sequence of Rhodospirillales sp. strain TMPK1 isolated from soil.</title>
        <authorList>
            <person name="Nakai R."/>
            <person name="Kusada H."/>
            <person name="Tamaki H."/>
        </authorList>
    </citation>
    <scope>NUCLEOTIDE SEQUENCE</scope>
    <source>
        <strain evidence="7">TMPK1</strain>
    </source>
</reference>
<gene>
    <name evidence="7" type="ORF">TMPK1_18980</name>
</gene>
<dbReference type="PANTHER" id="PTHR43243">
    <property type="entry name" value="INNER MEMBRANE TRANSPORTER YGJI-RELATED"/>
    <property type="match status" value="1"/>
</dbReference>
<dbReference type="PIRSF" id="PIRSF006060">
    <property type="entry name" value="AA_transporter"/>
    <property type="match status" value="1"/>
</dbReference>
<keyword evidence="3 6" id="KW-0812">Transmembrane</keyword>
<name>A0A8S8XCS7_9PROT</name>
<dbReference type="AlphaFoldDB" id="A0A8S8XCS7"/>
<keyword evidence="4 6" id="KW-1133">Transmembrane helix</keyword>
<dbReference type="Gene3D" id="1.20.1740.10">
    <property type="entry name" value="Amino acid/polyamine transporter I"/>
    <property type="match status" value="1"/>
</dbReference>
<accession>A0A8S8XCS7</accession>
<evidence type="ECO:0000256" key="1">
    <source>
        <dbReference type="ARBA" id="ARBA00004141"/>
    </source>
</evidence>
<feature type="transmembrane region" description="Helical" evidence="6">
    <location>
        <begin position="65"/>
        <end position="87"/>
    </location>
</feature>
<feature type="transmembrane region" description="Helical" evidence="6">
    <location>
        <begin position="473"/>
        <end position="491"/>
    </location>
</feature>
<feature type="transmembrane region" description="Helical" evidence="6">
    <location>
        <begin position="321"/>
        <end position="344"/>
    </location>
</feature>
<evidence type="ECO:0000256" key="6">
    <source>
        <dbReference type="SAM" id="Phobius"/>
    </source>
</evidence>
<feature type="transmembrane region" description="Helical" evidence="6">
    <location>
        <begin position="438"/>
        <end position="461"/>
    </location>
</feature>